<dbReference type="AlphaFoldDB" id="A0A249KRQ0"/>
<proteinExistence type="predicted"/>
<dbReference type="RefSeq" id="WP_095685396.1">
    <property type="nucleotide sequence ID" value="NZ_CP016776.1"/>
</dbReference>
<dbReference type="InterPro" id="IPR024747">
    <property type="entry name" value="Pyridox_Oxase-rel"/>
</dbReference>
<dbReference type="SUPFAM" id="SSF50475">
    <property type="entry name" value="FMN-binding split barrel"/>
    <property type="match status" value="1"/>
</dbReference>
<keyword evidence="2" id="KW-1185">Reference proteome</keyword>
<sequence length="209" mass="23091">MSNDEKFHVQRHSDREVHDRLNVNALLDSQYVAHVGFIDPDINAPFVVPMGFARDENRILIHGSTGSRIMRAIAKGIDLCVTVTQLNAIVVARSAFNSSMNYESVMIFGKARVLKKDEKDVALERITTKLVPGLWEYGRTMTKKESAATMIVELSLEKISAKARSGDPSDDEEDLDLHLWAGIIPLKTVQESAITAKNAAGIAVPPHIK</sequence>
<gene>
    <name evidence="1" type="ORF">A7sIIA15_00970</name>
</gene>
<dbReference type="Gene3D" id="2.30.110.10">
    <property type="entry name" value="Electron Transport, Fmn-binding Protein, Chain A"/>
    <property type="match status" value="1"/>
</dbReference>
<dbReference type="KEGG" id="pvn:A7sIIA15_00970"/>
<dbReference type="PANTHER" id="PTHR34071:SF2">
    <property type="entry name" value="FLAVIN-NUCLEOTIDE-BINDING PROTEIN"/>
    <property type="match status" value="1"/>
</dbReference>
<name>A0A249KRQ0_9ACTN</name>
<reference evidence="1 2" key="1">
    <citation type="submission" date="2016-07" db="EMBL/GenBank/DDBJ databases">
        <title>High microdiversification within the ubiquitous acI lineage of Actinobacteria.</title>
        <authorList>
            <person name="Neuenschwander S.M."/>
            <person name="Salcher M."/>
            <person name="Ghai R."/>
            <person name="Pernthaler J."/>
        </authorList>
    </citation>
    <scope>NUCLEOTIDE SEQUENCE [LARGE SCALE GENOMIC DNA]</scope>
    <source>
        <strain evidence="1">MMS-IIA-15</strain>
    </source>
</reference>
<protein>
    <submittedName>
        <fullName evidence="1">Nitroimidazol reductase NimA like protein</fullName>
    </submittedName>
</protein>
<dbReference type="InterPro" id="IPR012349">
    <property type="entry name" value="Split_barrel_FMN-bd"/>
</dbReference>
<dbReference type="EMBL" id="CP016776">
    <property type="protein sequence ID" value="ASY19482.1"/>
    <property type="molecule type" value="Genomic_DNA"/>
</dbReference>
<dbReference type="PANTHER" id="PTHR34071">
    <property type="entry name" value="5-NITROIMIDAZOLE ANTIBIOTICS RESISTANCE PROTEIN, NIMA-FAMILY-RELATED PROTEIN-RELATED"/>
    <property type="match status" value="1"/>
</dbReference>
<accession>A0A249KRQ0</accession>
<dbReference type="Pfam" id="PF12900">
    <property type="entry name" value="Pyridox_ox_2"/>
    <property type="match status" value="1"/>
</dbReference>
<dbReference type="Proteomes" id="UP000217186">
    <property type="component" value="Chromosome"/>
</dbReference>
<dbReference type="OrthoDB" id="116031at2"/>
<evidence type="ECO:0000313" key="2">
    <source>
        <dbReference type="Proteomes" id="UP000217186"/>
    </source>
</evidence>
<organism evidence="1 2">
    <name type="scientific">Candidatus Planktophila vernalis</name>
    <dbReference type="NCBI Taxonomy" id="1884907"/>
    <lineage>
        <taxon>Bacteria</taxon>
        <taxon>Bacillati</taxon>
        <taxon>Actinomycetota</taxon>
        <taxon>Actinomycetes</taxon>
        <taxon>Candidatus Nanopelagicales</taxon>
        <taxon>Candidatus Nanopelagicaceae</taxon>
        <taxon>Candidatus Planktophila</taxon>
    </lineage>
</organism>
<evidence type="ECO:0000313" key="1">
    <source>
        <dbReference type="EMBL" id="ASY19482.1"/>
    </source>
</evidence>